<dbReference type="EMBL" id="JAHLFV010000165">
    <property type="protein sequence ID" value="MBU3850291.1"/>
    <property type="molecule type" value="Genomic_DNA"/>
</dbReference>
<sequence>VYNNEKKYEDLGNLDFSIPIRGIGMGIAFEGSGFLGSIQFSSEMKMKLSLEKDGKLIIHSYPPSSSVKNIWISIVAKEFDVQESSVFIDSDFDIDAEPLHPAGFFGNIGVMTSLLRKCCTAIKKKRFRQALPITVSRGITRGQKKQWDPDTFTGNPFLSTSMGAAVVELEVDVTTYELVLRSVWITIESGEIFNKEKAGAVVKTAVRQCLKELVVGEELECENIYVNFITSSEEPKQLGTVVYSSLPAAFAGAVSQAYNVPILSLPIHMDELLERSLKRSHSSEIQCHIEGVQDESSSDS</sequence>
<dbReference type="InterPro" id="IPR037165">
    <property type="entry name" value="AldOxase/xan_DH_Mopterin-bd_sf"/>
</dbReference>
<dbReference type="Gene3D" id="3.30.365.10">
    <property type="entry name" value="Aldehyde oxidase/xanthine dehydrogenase, molybdopterin binding domain"/>
    <property type="match status" value="1"/>
</dbReference>
<protein>
    <submittedName>
        <fullName evidence="1">Molybdopterin-dependent oxidoreductase</fullName>
    </submittedName>
</protein>
<evidence type="ECO:0000313" key="1">
    <source>
        <dbReference type="EMBL" id="MBU3850291.1"/>
    </source>
</evidence>
<dbReference type="SUPFAM" id="SSF56003">
    <property type="entry name" value="Molybdenum cofactor-binding domain"/>
    <property type="match status" value="1"/>
</dbReference>
<accession>A0A9E2NZ15</accession>
<reference evidence="1" key="1">
    <citation type="journal article" date="2021" name="PeerJ">
        <title>Extensive microbial diversity within the chicken gut microbiome revealed by metagenomics and culture.</title>
        <authorList>
            <person name="Gilroy R."/>
            <person name="Ravi A."/>
            <person name="Getino M."/>
            <person name="Pursley I."/>
            <person name="Horton D.L."/>
            <person name="Alikhan N.F."/>
            <person name="Baker D."/>
            <person name="Gharbi K."/>
            <person name="Hall N."/>
            <person name="Watson M."/>
            <person name="Adriaenssens E.M."/>
            <person name="Foster-Nyarko E."/>
            <person name="Jarju S."/>
            <person name="Secka A."/>
            <person name="Antonio M."/>
            <person name="Oren A."/>
            <person name="Chaudhuri R.R."/>
            <person name="La Ragione R."/>
            <person name="Hildebrand F."/>
            <person name="Pallen M.J."/>
        </authorList>
    </citation>
    <scope>NUCLEOTIDE SEQUENCE</scope>
    <source>
        <strain evidence="1">Gambia15-2214</strain>
    </source>
</reference>
<dbReference type="AlphaFoldDB" id="A0A9E2NZ15"/>
<dbReference type="Proteomes" id="UP000823914">
    <property type="component" value="Unassembled WGS sequence"/>
</dbReference>
<reference evidence="1" key="2">
    <citation type="submission" date="2021-04" db="EMBL/GenBank/DDBJ databases">
        <authorList>
            <person name="Gilroy R."/>
        </authorList>
    </citation>
    <scope>NUCLEOTIDE SEQUENCE</scope>
    <source>
        <strain evidence="1">Gambia15-2214</strain>
    </source>
</reference>
<feature type="non-terminal residue" evidence="1">
    <location>
        <position position="1"/>
    </location>
</feature>
<comment type="caution">
    <text evidence="1">The sequence shown here is derived from an EMBL/GenBank/DDBJ whole genome shotgun (WGS) entry which is preliminary data.</text>
</comment>
<dbReference type="GO" id="GO:0016491">
    <property type="term" value="F:oxidoreductase activity"/>
    <property type="evidence" value="ECO:0007669"/>
    <property type="project" value="InterPro"/>
</dbReference>
<organism evidence="1 2">
    <name type="scientific">Candidatus Treponema excrementipullorum</name>
    <dbReference type="NCBI Taxonomy" id="2838768"/>
    <lineage>
        <taxon>Bacteria</taxon>
        <taxon>Pseudomonadati</taxon>
        <taxon>Spirochaetota</taxon>
        <taxon>Spirochaetia</taxon>
        <taxon>Spirochaetales</taxon>
        <taxon>Treponemataceae</taxon>
        <taxon>Treponema</taxon>
    </lineage>
</organism>
<proteinExistence type="predicted"/>
<evidence type="ECO:0000313" key="2">
    <source>
        <dbReference type="Proteomes" id="UP000823914"/>
    </source>
</evidence>
<gene>
    <name evidence="1" type="ORF">IAA16_06970</name>
</gene>
<name>A0A9E2NZ15_9SPIR</name>